<dbReference type="AlphaFoldDB" id="A0A103Z6B0"/>
<organism evidence="1 2">
    <name type="scientific">Burkholderia cepacia</name>
    <name type="common">Pseudomonas cepacia</name>
    <dbReference type="NCBI Taxonomy" id="292"/>
    <lineage>
        <taxon>Bacteria</taxon>
        <taxon>Pseudomonadati</taxon>
        <taxon>Pseudomonadota</taxon>
        <taxon>Betaproteobacteria</taxon>
        <taxon>Burkholderiales</taxon>
        <taxon>Burkholderiaceae</taxon>
        <taxon>Burkholderia</taxon>
        <taxon>Burkholderia cepacia complex</taxon>
    </lineage>
</organism>
<dbReference type="SUPFAM" id="SSF88723">
    <property type="entry name" value="PIN domain-like"/>
    <property type="match status" value="1"/>
</dbReference>
<dbReference type="Proteomes" id="UP000069001">
    <property type="component" value="Unassembled WGS sequence"/>
</dbReference>
<dbReference type="InterPro" id="IPR029060">
    <property type="entry name" value="PIN-like_dom_sf"/>
</dbReference>
<proteinExistence type="predicted"/>
<name>A0A103Z6B0_BURCE</name>
<dbReference type="RefSeq" id="WP_081074772.1">
    <property type="nucleotide sequence ID" value="NZ_LOYH01000094.1"/>
</dbReference>
<accession>A0A103Z6B0</accession>
<sequence>MRIFLDTNVWSYIADQQAEFDLAAAARASRVEVIVSPGVVDEVRQIPDAAARQRALNAVTLPQWKRLMPEAYSECTEIKAEIRRLRPEWMIPNPKTCEVNRLRYDWVRRSGGFWEHARKGIEPQPTDESVRAEREARLAREESYAIRKRLAHEAKPMGETHLQHVAGVPEEGTPGWAGGPVEYWRMPSLHIFRAEIEIYASPFREWLDNEVDIWAMLATPASMNRLWLHELDPALVPRQWLRGAFEFLQSWHKVTDGTPGDSRLSTHLVEADVFVTADKNMARFSERCRSEAPFSVARSVKVPGARAGVDETLRLVATGKAN</sequence>
<reference evidence="1 2" key="1">
    <citation type="submission" date="2015-11" db="EMBL/GenBank/DDBJ databases">
        <title>Expanding the genomic diversity of Burkholderia species for the development of highly accurate diagnostics.</title>
        <authorList>
            <person name="Sahl J."/>
            <person name="Keim P."/>
            <person name="Wagner D."/>
        </authorList>
    </citation>
    <scope>NUCLEOTIDE SEQUENCE [LARGE SCALE GENOMIC DNA]</scope>
    <source>
        <strain evidence="1 2">MSMB1302</strain>
    </source>
</reference>
<evidence type="ECO:0000313" key="1">
    <source>
        <dbReference type="EMBL" id="KVK74262.1"/>
    </source>
</evidence>
<protein>
    <submittedName>
        <fullName evidence="1">Uncharacterized protein</fullName>
    </submittedName>
</protein>
<dbReference type="EMBL" id="LOYH01000094">
    <property type="protein sequence ID" value="KVK74262.1"/>
    <property type="molecule type" value="Genomic_DNA"/>
</dbReference>
<gene>
    <name evidence="1" type="ORF">WS90_31115</name>
</gene>
<comment type="caution">
    <text evidence="1">The sequence shown here is derived from an EMBL/GenBank/DDBJ whole genome shotgun (WGS) entry which is preliminary data.</text>
</comment>
<evidence type="ECO:0000313" key="2">
    <source>
        <dbReference type="Proteomes" id="UP000069001"/>
    </source>
</evidence>